<gene>
    <name evidence="1" type="ORF">FC748_03180</name>
</gene>
<protein>
    <submittedName>
        <fullName evidence="1">Uncharacterized protein</fullName>
    </submittedName>
</protein>
<dbReference type="EMBL" id="SZPT01000001">
    <property type="protein sequence ID" value="TKI50232.1"/>
    <property type="molecule type" value="Genomic_DNA"/>
</dbReference>
<name>A0ABY2T337_9BACI</name>
<sequence>MATAKYSRYEYNATTSISRANIGDMSRAQEAFINYWKGKVSKAALTSGNEWEKNEVLRVAEEGDSQINKLLRIFNDNKAYISITFRVNYLAFKNLATGNTDFTIVQGNIIPIRVLTSSGGSIPL</sequence>
<evidence type="ECO:0000313" key="1">
    <source>
        <dbReference type="EMBL" id="TKI50232.1"/>
    </source>
</evidence>
<proteinExistence type="predicted"/>
<dbReference type="RefSeq" id="WP_108029742.1">
    <property type="nucleotide sequence ID" value="NZ_PYUE01000002.1"/>
</dbReference>
<reference evidence="1 2" key="1">
    <citation type="submission" date="2019-04" db="EMBL/GenBank/DDBJ databases">
        <title>Lysinibacillus genome sequencing.</title>
        <authorList>
            <person name="Dunlap C."/>
        </authorList>
    </citation>
    <scope>NUCLEOTIDE SEQUENCE [LARGE SCALE GENOMIC DNA]</scope>
    <source>
        <strain evidence="1 2">KCTC 33042</strain>
    </source>
</reference>
<comment type="caution">
    <text evidence="1">The sequence shown here is derived from an EMBL/GenBank/DDBJ whole genome shotgun (WGS) entry which is preliminary data.</text>
</comment>
<accession>A0ABY2T337</accession>
<dbReference type="Proteomes" id="UP000308330">
    <property type="component" value="Unassembled WGS sequence"/>
</dbReference>
<organism evidence="1 2">
    <name type="scientific">Lysinibacillus tabacifolii</name>
    <dbReference type="NCBI Taxonomy" id="1173107"/>
    <lineage>
        <taxon>Bacteria</taxon>
        <taxon>Bacillati</taxon>
        <taxon>Bacillota</taxon>
        <taxon>Bacilli</taxon>
        <taxon>Bacillales</taxon>
        <taxon>Bacillaceae</taxon>
        <taxon>Lysinibacillus</taxon>
    </lineage>
</organism>
<keyword evidence="2" id="KW-1185">Reference proteome</keyword>
<evidence type="ECO:0000313" key="2">
    <source>
        <dbReference type="Proteomes" id="UP000308330"/>
    </source>
</evidence>